<dbReference type="InterPro" id="IPR036390">
    <property type="entry name" value="WH_DNA-bd_sf"/>
</dbReference>
<dbReference type="InterPro" id="IPR036388">
    <property type="entry name" value="WH-like_DNA-bd_sf"/>
</dbReference>
<sequence length="164" mass="18702">MNEMKEKILSVIEKNSKISIKDLAIVLGEPEEEVAKAIYEMESDKTICGYHTIINWDKTNREKVVALIEVRVTPQRGHGFDHIAERIYNFPEVDTVYLMSGAYDFCVMLEGKTLKQVSAFVSEKLSTLESVTSTATHFVLKKYKDHGTIMVSETNKKERQLITP</sequence>
<dbReference type="SMART" id="SM00344">
    <property type="entry name" value="HTH_ASNC"/>
    <property type="match status" value="1"/>
</dbReference>
<dbReference type="SUPFAM" id="SSF46785">
    <property type="entry name" value="Winged helix' DNA-binding domain"/>
    <property type="match status" value="1"/>
</dbReference>
<evidence type="ECO:0000313" key="3">
    <source>
        <dbReference type="Proteomes" id="UP000008798"/>
    </source>
</evidence>
<dbReference type="InterPro" id="IPR019887">
    <property type="entry name" value="Tscrpt_reg_AsnC/Lrp_C"/>
</dbReference>
<dbReference type="STRING" id="717962.CC1_11330"/>
<organism evidence="2 3">
    <name type="scientific">Coprococcus catus GD/7</name>
    <dbReference type="NCBI Taxonomy" id="717962"/>
    <lineage>
        <taxon>Bacteria</taxon>
        <taxon>Bacillati</taxon>
        <taxon>Bacillota</taxon>
        <taxon>Clostridia</taxon>
        <taxon>Lachnospirales</taxon>
        <taxon>Lachnospiraceae</taxon>
        <taxon>Coprococcus</taxon>
    </lineage>
</organism>
<proteinExistence type="predicted"/>
<dbReference type="HOGENOM" id="CLU_091233_1_0_9"/>
<dbReference type="KEGG" id="cct:CC1_11330"/>
<dbReference type="InterPro" id="IPR050684">
    <property type="entry name" value="HTH-Siroheme_Decarb"/>
</dbReference>
<feature type="domain" description="Transcription regulator AsnC/Lrp ligand binding" evidence="1">
    <location>
        <begin position="70"/>
        <end position="141"/>
    </location>
</feature>
<dbReference type="InterPro" id="IPR019888">
    <property type="entry name" value="Tscrpt_reg_AsnC-like"/>
</dbReference>
<dbReference type="EMBL" id="FP929038">
    <property type="protein sequence ID" value="CBK79957.1"/>
    <property type="molecule type" value="Genomic_DNA"/>
</dbReference>
<dbReference type="PANTHER" id="PTHR43413:SF7">
    <property type="entry name" value="HTH-TYPE TRANSCRIPTIONAL REGULATOR PTR2"/>
    <property type="match status" value="1"/>
</dbReference>
<dbReference type="AlphaFoldDB" id="D4J6I6"/>
<dbReference type="InterPro" id="IPR011008">
    <property type="entry name" value="Dimeric_a/b-barrel"/>
</dbReference>
<dbReference type="Gene3D" id="1.10.10.10">
    <property type="entry name" value="Winged helix-like DNA-binding domain superfamily/Winged helix DNA-binding domain"/>
    <property type="match status" value="1"/>
</dbReference>
<evidence type="ECO:0000259" key="1">
    <source>
        <dbReference type="Pfam" id="PF01037"/>
    </source>
</evidence>
<dbReference type="PANTHER" id="PTHR43413">
    <property type="entry name" value="TRANSCRIPTIONAL REGULATOR, ASNC FAMILY"/>
    <property type="match status" value="1"/>
</dbReference>
<name>D4J6I6_9FIRM</name>
<dbReference type="SUPFAM" id="SSF54909">
    <property type="entry name" value="Dimeric alpha+beta barrel"/>
    <property type="match status" value="1"/>
</dbReference>
<dbReference type="PATRIC" id="fig|717962.3.peg.975"/>
<gene>
    <name evidence="2" type="ORF">CC1_11330</name>
</gene>
<reference evidence="2 3" key="1">
    <citation type="submission" date="2010-03" db="EMBL/GenBank/DDBJ databases">
        <title>The genome sequence of Coprococcus catus GD/7.</title>
        <authorList>
            <consortium name="metaHIT consortium -- http://www.metahit.eu/"/>
            <person name="Pajon A."/>
            <person name="Turner K."/>
            <person name="Parkhill J."/>
            <person name="Duncan S."/>
            <person name="Flint H."/>
        </authorList>
    </citation>
    <scope>NUCLEOTIDE SEQUENCE [LARGE SCALE GENOMIC DNA]</scope>
    <source>
        <strain evidence="2 3">GD/7</strain>
    </source>
</reference>
<dbReference type="Proteomes" id="UP000008798">
    <property type="component" value="Chromosome"/>
</dbReference>
<evidence type="ECO:0000313" key="2">
    <source>
        <dbReference type="EMBL" id="CBK79957.1"/>
    </source>
</evidence>
<dbReference type="Gene3D" id="3.30.70.920">
    <property type="match status" value="1"/>
</dbReference>
<protein>
    <submittedName>
        <fullName evidence="2">Transcriptional regulators</fullName>
    </submittedName>
</protein>
<reference evidence="2 3" key="2">
    <citation type="submission" date="2010-03" db="EMBL/GenBank/DDBJ databases">
        <authorList>
            <person name="Pajon A."/>
        </authorList>
    </citation>
    <scope>NUCLEOTIDE SEQUENCE [LARGE SCALE GENOMIC DNA]</scope>
    <source>
        <strain evidence="2 3">GD/7</strain>
    </source>
</reference>
<dbReference type="Pfam" id="PF01037">
    <property type="entry name" value="AsnC_trans_reg"/>
    <property type="match status" value="1"/>
</dbReference>
<accession>D4J6I6</accession>